<dbReference type="InterPro" id="IPR022998">
    <property type="entry name" value="ThiamineP_synth_TenI"/>
</dbReference>
<accession>A0A3G9G9N8</accession>
<keyword evidence="4" id="KW-0808">Transferase</keyword>
<feature type="domain" description="Thiamine phosphate synthase/TenI" evidence="3">
    <location>
        <begin position="37"/>
        <end position="209"/>
    </location>
</feature>
<dbReference type="SUPFAM" id="SSF51391">
    <property type="entry name" value="Thiamin phosphate synthase"/>
    <property type="match status" value="1"/>
</dbReference>
<dbReference type="EC" id="2.5.1.3" evidence="4"/>
<evidence type="ECO:0000259" key="3">
    <source>
        <dbReference type="Pfam" id="PF02581"/>
    </source>
</evidence>
<evidence type="ECO:0000313" key="4">
    <source>
        <dbReference type="EMBL" id="BBF81119.1"/>
    </source>
</evidence>
<dbReference type="InterPro" id="IPR036206">
    <property type="entry name" value="ThiamineP_synth_sf"/>
</dbReference>
<dbReference type="GO" id="GO:0005737">
    <property type="term" value="C:cytoplasm"/>
    <property type="evidence" value="ECO:0007669"/>
    <property type="project" value="TreeGrafter"/>
</dbReference>
<comment type="pathway">
    <text evidence="1">Cofactor biosynthesis; thiamine diphosphate biosynthesis.</text>
</comment>
<evidence type="ECO:0000256" key="2">
    <source>
        <dbReference type="ARBA" id="ARBA00022977"/>
    </source>
</evidence>
<dbReference type="PANTHER" id="PTHR20857">
    <property type="entry name" value="THIAMINE-PHOSPHATE PYROPHOSPHORYLASE"/>
    <property type="match status" value="1"/>
</dbReference>
<dbReference type="EMBL" id="AP018827">
    <property type="protein sequence ID" value="BBF81119.1"/>
    <property type="molecule type" value="Genomic_DNA"/>
</dbReference>
<dbReference type="Proteomes" id="UP000278756">
    <property type="component" value="Chromosome 1"/>
</dbReference>
<keyword evidence="2" id="KW-0784">Thiamine biosynthesis</keyword>
<dbReference type="AlphaFoldDB" id="A0A3G9G9N8"/>
<dbReference type="InterPro" id="IPR013785">
    <property type="entry name" value="Aldolase_TIM"/>
</dbReference>
<evidence type="ECO:0000256" key="1">
    <source>
        <dbReference type="ARBA" id="ARBA00004948"/>
    </source>
</evidence>
<dbReference type="PANTHER" id="PTHR20857:SF23">
    <property type="entry name" value="THIAMINE BIOSYNTHETIC BIFUNCTIONAL ENZYME"/>
    <property type="match status" value="1"/>
</dbReference>
<evidence type="ECO:0000313" key="5">
    <source>
        <dbReference type="Proteomes" id="UP000278756"/>
    </source>
</evidence>
<dbReference type="RefSeq" id="WP_232037032.1">
    <property type="nucleotide sequence ID" value="NZ_AP018827.1"/>
</dbReference>
<dbReference type="Pfam" id="PF02581">
    <property type="entry name" value="TMP-TENI"/>
    <property type="match status" value="1"/>
</dbReference>
<gene>
    <name evidence="4" type="ORF">EM6_1714</name>
</gene>
<organism evidence="4 5">
    <name type="scientific">Asticcacaulis excentricus</name>
    <dbReference type="NCBI Taxonomy" id="78587"/>
    <lineage>
        <taxon>Bacteria</taxon>
        <taxon>Pseudomonadati</taxon>
        <taxon>Pseudomonadota</taxon>
        <taxon>Alphaproteobacteria</taxon>
        <taxon>Caulobacterales</taxon>
        <taxon>Caulobacteraceae</taxon>
        <taxon>Asticcacaulis</taxon>
    </lineage>
</organism>
<dbReference type="GO" id="GO:0009228">
    <property type="term" value="P:thiamine biosynthetic process"/>
    <property type="evidence" value="ECO:0007669"/>
    <property type="project" value="UniProtKB-KW"/>
</dbReference>
<protein>
    <submittedName>
        <fullName evidence="4">Thiamin-phosphate pyrophosphorylase</fullName>
        <ecNumber evidence="4">2.5.1.3</ecNumber>
    </submittedName>
</protein>
<dbReference type="Gene3D" id="3.20.20.70">
    <property type="entry name" value="Aldolase class I"/>
    <property type="match status" value="1"/>
</dbReference>
<dbReference type="GO" id="GO:0004789">
    <property type="term" value="F:thiamine-phosphate diphosphorylase activity"/>
    <property type="evidence" value="ECO:0007669"/>
    <property type="project" value="UniProtKB-EC"/>
</dbReference>
<reference evidence="5" key="1">
    <citation type="journal article" date="2017" name="Biotechnol. Biofuels">
        <title>Evaluation of environmental bacterial communities as a factor affecting the growth of duckweed Lemna minor.</title>
        <authorList>
            <person name="Ishizawa H."/>
            <person name="Kuroda M."/>
            <person name="Morikawa M."/>
            <person name="Ike M."/>
        </authorList>
    </citation>
    <scope>NUCLEOTIDE SEQUENCE [LARGE SCALE GENOMIC DNA]</scope>
    <source>
        <strain evidence="5">M6</strain>
    </source>
</reference>
<sequence length="215" mass="23109">MTYRTRYAFLMNRARDIARHAHMSSANGRDLPALFYVTDPKRTPYPEEIVAHLPAGAGVIYRHFGDPHATAHARVLRTLCDDNGVKLLIGQDVTLAEEVAADGVHLPERALSKAPDVRERHKDWLITGACHGCETLDLAEVTALDGLFISPIFASQSPSAKGVAPLGLKGIQMFCDLSPVPVLGLGGIGADNAEHLTHSGLAGFGAVEAFQLRRA</sequence>
<dbReference type="CDD" id="cd00564">
    <property type="entry name" value="TMP_TenI"/>
    <property type="match status" value="1"/>
</dbReference>
<proteinExistence type="predicted"/>
<name>A0A3G9G9N8_9CAUL</name>
<reference evidence="5" key="2">
    <citation type="journal article" date="2017" name="Plant Physiol. Biochem.">
        <title>Differential oxidative and antioxidative response of duckweed Lemna minor toward plant growth promoting/inhibiting bacteria.</title>
        <authorList>
            <person name="Ishizawa H."/>
            <person name="Kuroda M."/>
            <person name="Morikawa M."/>
            <person name="Ike M."/>
        </authorList>
    </citation>
    <scope>NUCLEOTIDE SEQUENCE [LARGE SCALE GENOMIC DNA]</scope>
    <source>
        <strain evidence="5">M6</strain>
    </source>
</reference>